<feature type="coiled-coil region" evidence="1">
    <location>
        <begin position="200"/>
        <end position="241"/>
    </location>
</feature>
<protein>
    <submittedName>
        <fullName evidence="3">Uncharacterized protein</fullName>
    </submittedName>
</protein>
<evidence type="ECO:0000313" key="4">
    <source>
        <dbReference type="Proteomes" id="UP001295684"/>
    </source>
</evidence>
<gene>
    <name evidence="3" type="ORF">ECRASSUSDP1_LOCUS10758</name>
</gene>
<organism evidence="3 4">
    <name type="scientific">Euplotes crassus</name>
    <dbReference type="NCBI Taxonomy" id="5936"/>
    <lineage>
        <taxon>Eukaryota</taxon>
        <taxon>Sar</taxon>
        <taxon>Alveolata</taxon>
        <taxon>Ciliophora</taxon>
        <taxon>Intramacronucleata</taxon>
        <taxon>Spirotrichea</taxon>
        <taxon>Hypotrichia</taxon>
        <taxon>Euplotida</taxon>
        <taxon>Euplotidae</taxon>
        <taxon>Moneuplotes</taxon>
    </lineage>
</organism>
<feature type="region of interest" description="Disordered" evidence="2">
    <location>
        <begin position="1"/>
        <end position="20"/>
    </location>
</feature>
<feature type="region of interest" description="Disordered" evidence="2">
    <location>
        <begin position="358"/>
        <end position="424"/>
    </location>
</feature>
<evidence type="ECO:0000256" key="2">
    <source>
        <dbReference type="SAM" id="MobiDB-lite"/>
    </source>
</evidence>
<proteinExistence type="predicted"/>
<comment type="caution">
    <text evidence="3">The sequence shown here is derived from an EMBL/GenBank/DDBJ whole genome shotgun (WGS) entry which is preliminary data.</text>
</comment>
<keyword evidence="1" id="KW-0175">Coiled coil</keyword>
<dbReference type="Proteomes" id="UP001295684">
    <property type="component" value="Unassembled WGS sequence"/>
</dbReference>
<reference evidence="3" key="1">
    <citation type="submission" date="2023-07" db="EMBL/GenBank/DDBJ databases">
        <authorList>
            <consortium name="AG Swart"/>
            <person name="Singh M."/>
            <person name="Singh A."/>
            <person name="Seah K."/>
            <person name="Emmerich C."/>
        </authorList>
    </citation>
    <scope>NUCLEOTIDE SEQUENCE</scope>
    <source>
        <strain evidence="3">DP1</strain>
    </source>
</reference>
<dbReference type="EMBL" id="CAMPGE010010608">
    <property type="protein sequence ID" value="CAI2369457.1"/>
    <property type="molecule type" value="Genomic_DNA"/>
</dbReference>
<sequence>MERSPQRRSFEETKKRYSSLKKQRPLGIITRVAGLQCDTRLHCTDQRKMIKKNTLQTKVPNSRGDHHYHKPEVKSNQEMFRITKQKTKRKPSSNKSFCKSFNKPAITKNMMYSRRLKGIFNSYLKNPKNIGHSTSYGLQGNSAQRDCKSLLLINLSILSKLIGTLVQLHMEGEDRRPKTKQNQSILNFIQINESIRLSKAQQSINREAKLLKQINQLKSKNKDLHEKLATEKEKYESVKNILKLVCQTLLPNNPPEDCDQSIHTESDCEVEEHKNDTQNLFHKESYQGDQGRTKTKGDYRVREDVIKIILDEFSQYFCNSKILMIKINEKHPELKLSANQLKLSKEAIRKRTGKFMKKKKENLNEEDKIDIDPLEGQQDGINIPNNQGQNRPIELPSSDFSEQLSRGNTGSQNSNLGVPVPQNEQMRRLEQQYTVKDNDTGQAIEFKSLIQRVLTVVSNVNSNRSENLSSQNKENSEQSYKRKIRENPNINKKETIKSDERQKADRHLRR</sequence>
<feature type="compositionally biased region" description="Polar residues" evidence="2">
    <location>
        <begin position="398"/>
        <end position="416"/>
    </location>
</feature>
<evidence type="ECO:0000313" key="3">
    <source>
        <dbReference type="EMBL" id="CAI2369457.1"/>
    </source>
</evidence>
<evidence type="ECO:0000256" key="1">
    <source>
        <dbReference type="SAM" id="Coils"/>
    </source>
</evidence>
<feature type="compositionally biased region" description="Basic and acidic residues" evidence="2">
    <location>
        <begin position="491"/>
        <end position="510"/>
    </location>
</feature>
<feature type="compositionally biased region" description="Polar residues" evidence="2">
    <location>
        <begin position="379"/>
        <end position="390"/>
    </location>
</feature>
<feature type="compositionally biased region" description="Basic and acidic residues" evidence="2">
    <location>
        <begin position="1"/>
        <end position="15"/>
    </location>
</feature>
<name>A0AAD1UM92_EUPCR</name>
<accession>A0AAD1UM92</accession>
<keyword evidence="4" id="KW-1185">Reference proteome</keyword>
<dbReference type="AlphaFoldDB" id="A0AAD1UM92"/>
<feature type="region of interest" description="Disordered" evidence="2">
    <location>
        <begin position="463"/>
        <end position="510"/>
    </location>
</feature>